<evidence type="ECO:0000313" key="7">
    <source>
        <dbReference type="EMBL" id="SDP26795.1"/>
    </source>
</evidence>
<dbReference type="HAMAP" id="MF_00163">
    <property type="entry name" value="Pep_deformylase"/>
    <property type="match status" value="1"/>
</dbReference>
<evidence type="ECO:0000313" key="8">
    <source>
        <dbReference type="Proteomes" id="UP000199159"/>
    </source>
</evidence>
<feature type="binding site" evidence="6">
    <location>
        <position position="90"/>
    </location>
    <ligand>
        <name>Fe cation</name>
        <dbReference type="ChEBI" id="CHEBI:24875"/>
    </ligand>
</feature>
<keyword evidence="3 6" id="KW-0378">Hydrolase</keyword>
<dbReference type="STRING" id="930152.SAMN05216565_102130"/>
<dbReference type="Proteomes" id="UP000199159">
    <property type="component" value="Unassembled WGS sequence"/>
</dbReference>
<feature type="binding site" evidence="6">
    <location>
        <position position="132"/>
    </location>
    <ligand>
        <name>Fe cation</name>
        <dbReference type="ChEBI" id="CHEBI:24875"/>
    </ligand>
</feature>
<dbReference type="AlphaFoldDB" id="A0A1H0RBL0"/>
<dbReference type="PRINTS" id="PR01576">
    <property type="entry name" value="PDEFORMYLASE"/>
</dbReference>
<evidence type="ECO:0000256" key="4">
    <source>
        <dbReference type="ARBA" id="ARBA00022917"/>
    </source>
</evidence>
<feature type="binding site" evidence="6">
    <location>
        <position position="136"/>
    </location>
    <ligand>
        <name>Fe cation</name>
        <dbReference type="ChEBI" id="CHEBI:24875"/>
    </ligand>
</feature>
<name>A0A1H0RBL0_9BACI</name>
<dbReference type="InterPro" id="IPR036821">
    <property type="entry name" value="Peptide_deformylase_sf"/>
</dbReference>
<keyword evidence="2 6" id="KW-0479">Metal-binding</keyword>
<dbReference type="Pfam" id="PF01327">
    <property type="entry name" value="Pep_deformylase"/>
    <property type="match status" value="1"/>
</dbReference>
<organism evidence="7 8">
    <name type="scientific">Litchfieldia salsa</name>
    <dbReference type="NCBI Taxonomy" id="930152"/>
    <lineage>
        <taxon>Bacteria</taxon>
        <taxon>Bacillati</taxon>
        <taxon>Bacillota</taxon>
        <taxon>Bacilli</taxon>
        <taxon>Bacillales</taxon>
        <taxon>Bacillaceae</taxon>
        <taxon>Litchfieldia</taxon>
    </lineage>
</organism>
<feature type="active site" evidence="6">
    <location>
        <position position="133"/>
    </location>
</feature>
<comment type="function">
    <text evidence="6">Removes the formyl group from the N-terminal Met of newly synthesized proteins. Requires at least a dipeptide for an efficient rate of reaction. N-terminal L-methionine is a prerequisite for activity but the enzyme has broad specificity at other positions.</text>
</comment>
<dbReference type="PANTHER" id="PTHR10458">
    <property type="entry name" value="PEPTIDE DEFORMYLASE"/>
    <property type="match status" value="1"/>
</dbReference>
<dbReference type="NCBIfam" id="NF001159">
    <property type="entry name" value="PRK00150.1-3"/>
    <property type="match status" value="1"/>
</dbReference>
<dbReference type="FunFam" id="3.90.45.10:FF:000005">
    <property type="entry name" value="Peptide deformylase"/>
    <property type="match status" value="1"/>
</dbReference>
<gene>
    <name evidence="6" type="primary">def</name>
    <name evidence="7" type="ORF">SAMN05216565_102130</name>
</gene>
<dbReference type="CDD" id="cd00487">
    <property type="entry name" value="Pep_deformylase"/>
    <property type="match status" value="1"/>
</dbReference>
<sequence>MPLLKIVEHPSEILEKKCERVTSFDQALTKLLNNMYDTMLEADGVGLAAPQIGVTKQIAIVDIGDKHGRIDLINPSIISFSGEQTGPEGCLSFPGLFGEVSRSQTIHVRAQNRRGKTYTLEASGFLARAIQHEIDHLNGILFTSKVLRYYEEGELEG</sequence>
<comment type="similarity">
    <text evidence="1 6">Belongs to the polypeptide deformylase family.</text>
</comment>
<dbReference type="NCBIfam" id="TIGR00079">
    <property type="entry name" value="pept_deformyl"/>
    <property type="match status" value="1"/>
</dbReference>
<dbReference type="EMBL" id="FNJU01000002">
    <property type="protein sequence ID" value="SDP26795.1"/>
    <property type="molecule type" value="Genomic_DNA"/>
</dbReference>
<dbReference type="PIRSF" id="PIRSF004749">
    <property type="entry name" value="Pep_def"/>
    <property type="match status" value="1"/>
</dbReference>
<protein>
    <recommendedName>
        <fullName evidence="6">Peptide deformylase</fullName>
        <shortName evidence="6">PDF</shortName>
        <ecNumber evidence="6">3.5.1.88</ecNumber>
    </recommendedName>
    <alternativeName>
        <fullName evidence="6">Polypeptide deformylase</fullName>
    </alternativeName>
</protein>
<accession>A0A1H0RBL0</accession>
<comment type="catalytic activity">
    <reaction evidence="6">
        <text>N-terminal N-formyl-L-methionyl-[peptide] + H2O = N-terminal L-methionyl-[peptide] + formate</text>
        <dbReference type="Rhea" id="RHEA:24420"/>
        <dbReference type="Rhea" id="RHEA-COMP:10639"/>
        <dbReference type="Rhea" id="RHEA-COMP:10640"/>
        <dbReference type="ChEBI" id="CHEBI:15377"/>
        <dbReference type="ChEBI" id="CHEBI:15740"/>
        <dbReference type="ChEBI" id="CHEBI:49298"/>
        <dbReference type="ChEBI" id="CHEBI:64731"/>
        <dbReference type="EC" id="3.5.1.88"/>
    </reaction>
</comment>
<dbReference type="RefSeq" id="WP_090850375.1">
    <property type="nucleotide sequence ID" value="NZ_FNJU01000002.1"/>
</dbReference>
<keyword evidence="8" id="KW-1185">Reference proteome</keyword>
<evidence type="ECO:0000256" key="5">
    <source>
        <dbReference type="ARBA" id="ARBA00023004"/>
    </source>
</evidence>
<dbReference type="PANTHER" id="PTHR10458:SF22">
    <property type="entry name" value="PEPTIDE DEFORMYLASE"/>
    <property type="match status" value="1"/>
</dbReference>
<dbReference type="InterPro" id="IPR023635">
    <property type="entry name" value="Peptide_deformylase"/>
</dbReference>
<dbReference type="GO" id="GO:0042586">
    <property type="term" value="F:peptide deformylase activity"/>
    <property type="evidence" value="ECO:0007669"/>
    <property type="project" value="UniProtKB-UniRule"/>
</dbReference>
<dbReference type="OrthoDB" id="9784988at2"/>
<evidence type="ECO:0000256" key="2">
    <source>
        <dbReference type="ARBA" id="ARBA00022723"/>
    </source>
</evidence>
<comment type="cofactor">
    <cofactor evidence="6">
        <name>Fe(2+)</name>
        <dbReference type="ChEBI" id="CHEBI:29033"/>
    </cofactor>
    <text evidence="6">Binds 1 Fe(2+) ion.</text>
</comment>
<evidence type="ECO:0000256" key="3">
    <source>
        <dbReference type="ARBA" id="ARBA00022801"/>
    </source>
</evidence>
<proteinExistence type="inferred from homology"/>
<keyword evidence="5 6" id="KW-0408">Iron</keyword>
<keyword evidence="4 6" id="KW-0648">Protein biosynthesis</keyword>
<evidence type="ECO:0000256" key="6">
    <source>
        <dbReference type="HAMAP-Rule" id="MF_00163"/>
    </source>
</evidence>
<dbReference type="Gene3D" id="3.90.45.10">
    <property type="entry name" value="Peptide deformylase"/>
    <property type="match status" value="1"/>
</dbReference>
<dbReference type="EC" id="3.5.1.88" evidence="6"/>
<dbReference type="SUPFAM" id="SSF56420">
    <property type="entry name" value="Peptide deformylase"/>
    <property type="match status" value="1"/>
</dbReference>
<dbReference type="GO" id="GO:0006412">
    <property type="term" value="P:translation"/>
    <property type="evidence" value="ECO:0007669"/>
    <property type="project" value="UniProtKB-UniRule"/>
</dbReference>
<dbReference type="GO" id="GO:0046872">
    <property type="term" value="F:metal ion binding"/>
    <property type="evidence" value="ECO:0007669"/>
    <property type="project" value="UniProtKB-KW"/>
</dbReference>
<evidence type="ECO:0000256" key="1">
    <source>
        <dbReference type="ARBA" id="ARBA00010759"/>
    </source>
</evidence>
<reference evidence="8" key="1">
    <citation type="submission" date="2016-10" db="EMBL/GenBank/DDBJ databases">
        <authorList>
            <person name="Varghese N."/>
            <person name="Submissions S."/>
        </authorList>
    </citation>
    <scope>NUCLEOTIDE SEQUENCE [LARGE SCALE GENOMIC DNA]</scope>
    <source>
        <strain evidence="8">IBRC-M10078</strain>
    </source>
</reference>